<evidence type="ECO:0000259" key="2">
    <source>
        <dbReference type="PROSITE" id="PS50003"/>
    </source>
</evidence>
<feature type="domain" description="PH" evidence="2">
    <location>
        <begin position="114"/>
        <end position="305"/>
    </location>
</feature>
<organism evidence="3 4">
    <name type="scientific">Blepharisma stoltei</name>
    <dbReference type="NCBI Taxonomy" id="1481888"/>
    <lineage>
        <taxon>Eukaryota</taxon>
        <taxon>Sar</taxon>
        <taxon>Alveolata</taxon>
        <taxon>Ciliophora</taxon>
        <taxon>Postciliodesmatophora</taxon>
        <taxon>Heterotrichea</taxon>
        <taxon>Heterotrichida</taxon>
        <taxon>Blepharismidae</taxon>
        <taxon>Blepharisma</taxon>
    </lineage>
</organism>
<dbReference type="InterPro" id="IPR011993">
    <property type="entry name" value="PH-like_dom_sf"/>
</dbReference>
<comment type="caution">
    <text evidence="3">The sequence shown here is derived from an EMBL/GenBank/DDBJ whole genome shotgun (WGS) entry which is preliminary data.</text>
</comment>
<gene>
    <name evidence="3" type="ORF">BSTOLATCC_MIC28721</name>
</gene>
<dbReference type="EMBL" id="CAJZBQ010000028">
    <property type="protein sequence ID" value="CAG9321439.1"/>
    <property type="molecule type" value="Genomic_DNA"/>
</dbReference>
<dbReference type="Proteomes" id="UP001162131">
    <property type="component" value="Unassembled WGS sequence"/>
</dbReference>
<sequence>MGCTWKCQCGNKSNEATLDVSQITLKILEEDDTSFAKKASTKNNQTQKINSTMQSDSKYFSSPEITENHNKPDFLNLRPPSPHKEASQRMPYEQAIKYTSKFPTDFATVWSSEDVLLEGELMRYRPGISHQFISRWCQVTYFEFMYFKNQYSAQCWFDKPLCLVPLAQIKDVKRARFKVPEKQQKLKKSNNLYQFEIFLTDEDQMTELSRHADEDPMSQILLQKTSVNDQKQSVEDGKLMKRPVRVESPERSERSDVSKKSRVCERISWSTREIEWYTAERRLLFSAQDEATCMLWINTIQNALRRHK</sequence>
<dbReference type="SUPFAM" id="SSF50729">
    <property type="entry name" value="PH domain-like"/>
    <property type="match status" value="1"/>
</dbReference>
<keyword evidence="4" id="KW-1185">Reference proteome</keyword>
<proteinExistence type="predicted"/>
<feature type="region of interest" description="Disordered" evidence="1">
    <location>
        <begin position="226"/>
        <end position="257"/>
    </location>
</feature>
<feature type="compositionally biased region" description="Basic and acidic residues" evidence="1">
    <location>
        <begin position="232"/>
        <end position="257"/>
    </location>
</feature>
<dbReference type="Gene3D" id="2.30.29.30">
    <property type="entry name" value="Pleckstrin-homology domain (PH domain)/Phosphotyrosine-binding domain (PTB)"/>
    <property type="match status" value="1"/>
</dbReference>
<dbReference type="AlphaFoldDB" id="A0AAU9J6L6"/>
<evidence type="ECO:0000313" key="3">
    <source>
        <dbReference type="EMBL" id="CAG9321439.1"/>
    </source>
</evidence>
<evidence type="ECO:0000256" key="1">
    <source>
        <dbReference type="SAM" id="MobiDB-lite"/>
    </source>
</evidence>
<dbReference type="InterPro" id="IPR001849">
    <property type="entry name" value="PH_domain"/>
</dbReference>
<evidence type="ECO:0000313" key="4">
    <source>
        <dbReference type="Proteomes" id="UP001162131"/>
    </source>
</evidence>
<protein>
    <recommendedName>
        <fullName evidence="2">PH domain-containing protein</fullName>
    </recommendedName>
</protein>
<dbReference type="SMART" id="SM00233">
    <property type="entry name" value="PH"/>
    <property type="match status" value="1"/>
</dbReference>
<dbReference type="PROSITE" id="PS50003">
    <property type="entry name" value="PH_DOMAIN"/>
    <property type="match status" value="1"/>
</dbReference>
<accession>A0AAU9J6L6</accession>
<reference evidence="3" key="1">
    <citation type="submission" date="2021-09" db="EMBL/GenBank/DDBJ databases">
        <authorList>
            <consortium name="AG Swart"/>
            <person name="Singh M."/>
            <person name="Singh A."/>
            <person name="Seah K."/>
            <person name="Emmerich C."/>
        </authorList>
    </citation>
    <scope>NUCLEOTIDE SEQUENCE</scope>
    <source>
        <strain evidence="3">ATCC30299</strain>
    </source>
</reference>
<name>A0AAU9J6L6_9CILI</name>